<dbReference type="InterPro" id="IPR008928">
    <property type="entry name" value="6-hairpin_glycosidase_sf"/>
</dbReference>
<accession>A0A419V0F9</accession>
<dbReference type="SUPFAM" id="SSF48208">
    <property type="entry name" value="Six-hairpin glycosidases"/>
    <property type="match status" value="1"/>
</dbReference>
<keyword evidence="2" id="KW-1185">Reference proteome</keyword>
<dbReference type="InterPro" id="IPR012341">
    <property type="entry name" value="6hp_glycosidase-like_sf"/>
</dbReference>
<gene>
    <name evidence="1" type="ORF">ATL39_2810</name>
</gene>
<dbReference type="EMBL" id="RAPK01000010">
    <property type="protein sequence ID" value="RKD71413.1"/>
    <property type="molecule type" value="Genomic_DNA"/>
</dbReference>
<evidence type="ECO:0000313" key="1">
    <source>
        <dbReference type="EMBL" id="RKD71413.1"/>
    </source>
</evidence>
<dbReference type="Gene3D" id="1.50.10.10">
    <property type="match status" value="1"/>
</dbReference>
<dbReference type="RefSeq" id="WP_120193946.1">
    <property type="nucleotide sequence ID" value="NZ_RAPK01000010.1"/>
</dbReference>
<comment type="caution">
    <text evidence="1">The sequence shown here is derived from an EMBL/GenBank/DDBJ whole genome shotgun (WGS) entry which is preliminary data.</text>
</comment>
<evidence type="ECO:0008006" key="3">
    <source>
        <dbReference type="Google" id="ProtNLM"/>
    </source>
</evidence>
<protein>
    <recommendedName>
        <fullName evidence="3">Glycosyl hydrolase family 8</fullName>
    </recommendedName>
</protein>
<sequence>MKKWMIAVLLIIGSGLAAVWLFLPDREEDETVTVVEDRYRGDNGLIANYPDGEGNTEYLSESIGLYLDYLLVIEDGDAFAAEVERLSEFTEELENGTLLKWKVEEDISVNALIDDVRIAYALQRGAELFGEESYQELSESIQQAVYHYQYDEGEWHDFYDWPSGSLSQEVHFSYFSAAAWESFGWDGASLEGVTRAALDDSLYYYERYNVAEQEKEFYTEGEVNLIDQVLIMQQMEAVTGEVQPLENWLYDTYETNGRLTGRYDRTTMEESVAYEAPAVYALIMLHFLDKGDMEKAADWKEPLENVHEPEQVSTEAHFFDYILAETALERLEKETQAAEE</sequence>
<dbReference type="OrthoDB" id="1779554at2"/>
<dbReference type="AlphaFoldDB" id="A0A419V0F9"/>
<dbReference type="GO" id="GO:0005975">
    <property type="term" value="P:carbohydrate metabolic process"/>
    <property type="evidence" value="ECO:0007669"/>
    <property type="project" value="InterPro"/>
</dbReference>
<organism evidence="1 2">
    <name type="scientific">Sinobaca qinghaiensis</name>
    <dbReference type="NCBI Taxonomy" id="342944"/>
    <lineage>
        <taxon>Bacteria</taxon>
        <taxon>Bacillati</taxon>
        <taxon>Bacillota</taxon>
        <taxon>Bacilli</taxon>
        <taxon>Bacillales</taxon>
        <taxon>Sporolactobacillaceae</taxon>
        <taxon>Sinobaca</taxon>
    </lineage>
</organism>
<dbReference type="Proteomes" id="UP000285120">
    <property type="component" value="Unassembled WGS sequence"/>
</dbReference>
<proteinExistence type="predicted"/>
<reference evidence="1 2" key="1">
    <citation type="submission" date="2018-09" db="EMBL/GenBank/DDBJ databases">
        <title>Genomic Encyclopedia of Archaeal and Bacterial Type Strains, Phase II (KMG-II): from individual species to whole genera.</title>
        <authorList>
            <person name="Goeker M."/>
        </authorList>
    </citation>
    <scope>NUCLEOTIDE SEQUENCE [LARGE SCALE GENOMIC DNA]</scope>
    <source>
        <strain evidence="1 2">DSM 17008</strain>
    </source>
</reference>
<evidence type="ECO:0000313" key="2">
    <source>
        <dbReference type="Proteomes" id="UP000285120"/>
    </source>
</evidence>
<name>A0A419V0F9_9BACL</name>